<evidence type="ECO:0000313" key="6">
    <source>
        <dbReference type="Proteomes" id="UP001519289"/>
    </source>
</evidence>
<reference evidence="5 6" key="1">
    <citation type="submission" date="2021-03" db="EMBL/GenBank/DDBJ databases">
        <title>Genomic Encyclopedia of Type Strains, Phase IV (KMG-IV): sequencing the most valuable type-strain genomes for metagenomic binning, comparative biology and taxonomic classification.</title>
        <authorList>
            <person name="Goeker M."/>
        </authorList>
    </citation>
    <scope>NUCLEOTIDE SEQUENCE [LARGE SCALE GENOMIC DNA]</scope>
    <source>
        <strain evidence="5 6">DSM 27138</strain>
    </source>
</reference>
<accession>A0ABS4JSK1</accession>
<dbReference type="InterPro" id="IPR027417">
    <property type="entry name" value="P-loop_NTPase"/>
</dbReference>
<dbReference type="InterPro" id="IPR003439">
    <property type="entry name" value="ABC_transporter-like_ATP-bd"/>
</dbReference>
<dbReference type="RefSeq" id="WP_209466637.1">
    <property type="nucleotide sequence ID" value="NZ_JAGGLG010000014.1"/>
</dbReference>
<keyword evidence="2" id="KW-0547">Nucleotide-binding</keyword>
<proteinExistence type="predicted"/>
<keyword evidence="6" id="KW-1185">Reference proteome</keyword>
<dbReference type="EMBL" id="JAGGLG010000014">
    <property type="protein sequence ID" value="MBP2018506.1"/>
    <property type="molecule type" value="Genomic_DNA"/>
</dbReference>
<keyword evidence="3" id="KW-0067">ATP-binding</keyword>
<comment type="caution">
    <text evidence="5">The sequence shown here is derived from an EMBL/GenBank/DDBJ whole genome shotgun (WGS) entry which is preliminary data.</text>
</comment>
<dbReference type="InterPro" id="IPR003593">
    <property type="entry name" value="AAA+_ATPase"/>
</dbReference>
<dbReference type="Proteomes" id="UP001519289">
    <property type="component" value="Unassembled WGS sequence"/>
</dbReference>
<sequence length="217" mass="23203">MRLILEDVTVGYSGQPVLAGVNLSVGPGLWLLTGPNGSGKSTLLRCAAGILRPRSGRIRLRLPGGRDEADAWADPTAYRWHLGYAPQALLDLPETTGRRYLTYLAALKGVRPECREARAAAVMARVHLPDGAIPAYSTGQRRRLALAAALLNDPDLLLLDEPTEGLDPEELVRLRLLLAELSADRVVLVATDLPEALAGGADGRFTITAEGVNRVGD</sequence>
<dbReference type="SMART" id="SM00382">
    <property type="entry name" value="AAA"/>
    <property type="match status" value="1"/>
</dbReference>
<name>A0ABS4JSK1_9FIRM</name>
<evidence type="ECO:0000256" key="3">
    <source>
        <dbReference type="ARBA" id="ARBA00022840"/>
    </source>
</evidence>
<evidence type="ECO:0000313" key="5">
    <source>
        <dbReference type="EMBL" id="MBP2018506.1"/>
    </source>
</evidence>
<dbReference type="SUPFAM" id="SSF52540">
    <property type="entry name" value="P-loop containing nucleoside triphosphate hydrolases"/>
    <property type="match status" value="1"/>
</dbReference>
<dbReference type="PANTHER" id="PTHR42939:SF1">
    <property type="entry name" value="ABC TRANSPORTER ATP-BINDING PROTEIN ALBC-RELATED"/>
    <property type="match status" value="1"/>
</dbReference>
<evidence type="ECO:0000256" key="2">
    <source>
        <dbReference type="ARBA" id="ARBA00022741"/>
    </source>
</evidence>
<evidence type="ECO:0000259" key="4">
    <source>
        <dbReference type="PROSITE" id="PS50893"/>
    </source>
</evidence>
<keyword evidence="1" id="KW-0813">Transport</keyword>
<dbReference type="PROSITE" id="PS50893">
    <property type="entry name" value="ABC_TRANSPORTER_2"/>
    <property type="match status" value="1"/>
</dbReference>
<feature type="domain" description="ABC transporter" evidence="4">
    <location>
        <begin position="3"/>
        <end position="217"/>
    </location>
</feature>
<dbReference type="InterPro" id="IPR051782">
    <property type="entry name" value="ABC_Transporter_VariousFunc"/>
</dbReference>
<evidence type="ECO:0000256" key="1">
    <source>
        <dbReference type="ARBA" id="ARBA00022448"/>
    </source>
</evidence>
<dbReference type="Gene3D" id="3.40.50.300">
    <property type="entry name" value="P-loop containing nucleotide triphosphate hydrolases"/>
    <property type="match status" value="1"/>
</dbReference>
<protein>
    <submittedName>
        <fullName evidence="5">ABC-type multidrug transport system ATPase subunit</fullName>
    </submittedName>
</protein>
<dbReference type="Pfam" id="PF00005">
    <property type="entry name" value="ABC_tran"/>
    <property type="match status" value="1"/>
</dbReference>
<gene>
    <name evidence="5" type="ORF">J2Z79_001921</name>
</gene>
<organism evidence="5 6">
    <name type="scientific">Symbiobacterium terraclitae</name>
    <dbReference type="NCBI Taxonomy" id="557451"/>
    <lineage>
        <taxon>Bacteria</taxon>
        <taxon>Bacillati</taxon>
        <taxon>Bacillota</taxon>
        <taxon>Clostridia</taxon>
        <taxon>Eubacteriales</taxon>
        <taxon>Symbiobacteriaceae</taxon>
        <taxon>Symbiobacterium</taxon>
    </lineage>
</organism>
<dbReference type="PANTHER" id="PTHR42939">
    <property type="entry name" value="ABC TRANSPORTER ATP-BINDING PROTEIN ALBC-RELATED"/>
    <property type="match status" value="1"/>
</dbReference>